<protein>
    <submittedName>
        <fullName evidence="2">Uncharacterized protein</fullName>
    </submittedName>
</protein>
<dbReference type="AlphaFoldDB" id="A0AA36ARY3"/>
<reference evidence="2" key="1">
    <citation type="submission" date="2023-08" db="EMBL/GenBank/DDBJ databases">
        <authorList>
            <person name="Alioto T."/>
            <person name="Alioto T."/>
            <person name="Gomez Garrido J."/>
        </authorList>
    </citation>
    <scope>NUCLEOTIDE SEQUENCE</scope>
</reference>
<proteinExistence type="predicted"/>
<name>A0AA36ARY3_OCTVU</name>
<accession>A0AA36ARY3</accession>
<gene>
    <name evidence="2" type="ORF">OCTVUL_1B006603</name>
</gene>
<sequence length="70" mass="8062">MKNYGYRTRDSLSQLKSNSLVNGLRFFRSLGNILNSSEIRNTENDDDNDHGNLTVPVTYFPHRPLHTPNI</sequence>
<organism evidence="2 3">
    <name type="scientific">Octopus vulgaris</name>
    <name type="common">Common octopus</name>
    <dbReference type="NCBI Taxonomy" id="6645"/>
    <lineage>
        <taxon>Eukaryota</taxon>
        <taxon>Metazoa</taxon>
        <taxon>Spiralia</taxon>
        <taxon>Lophotrochozoa</taxon>
        <taxon>Mollusca</taxon>
        <taxon>Cephalopoda</taxon>
        <taxon>Coleoidea</taxon>
        <taxon>Octopodiformes</taxon>
        <taxon>Octopoda</taxon>
        <taxon>Incirrata</taxon>
        <taxon>Octopodidae</taxon>
        <taxon>Octopus</taxon>
    </lineage>
</organism>
<feature type="region of interest" description="Disordered" evidence="1">
    <location>
        <begin position="41"/>
        <end position="70"/>
    </location>
</feature>
<evidence type="ECO:0000256" key="1">
    <source>
        <dbReference type="SAM" id="MobiDB-lite"/>
    </source>
</evidence>
<evidence type="ECO:0000313" key="2">
    <source>
        <dbReference type="EMBL" id="CAI9721173.1"/>
    </source>
</evidence>
<keyword evidence="3" id="KW-1185">Reference proteome</keyword>
<dbReference type="EMBL" id="OX597817">
    <property type="protein sequence ID" value="CAI9721173.1"/>
    <property type="molecule type" value="Genomic_DNA"/>
</dbReference>
<dbReference type="Proteomes" id="UP001162480">
    <property type="component" value="Chromosome 4"/>
</dbReference>
<evidence type="ECO:0000313" key="3">
    <source>
        <dbReference type="Proteomes" id="UP001162480"/>
    </source>
</evidence>